<sequence>MDWCPQTGRHSCLLSQEVQLHLYATSLSQLNEGGSPAVSQVTASSGVDDGGYSTPEEFNEFAWDGDEAGIVRTPPSASYASVVSSSKYIVSSTAPSCPSSIRPSPPSASSSTTTVFRLPTSVRLLLEGSISDSTPADITTSTPSSALLVADSGANEHVP</sequence>
<feature type="compositionally biased region" description="Low complexity" evidence="1">
    <location>
        <begin position="95"/>
        <end position="111"/>
    </location>
</feature>
<keyword evidence="3" id="KW-1185">Reference proteome</keyword>
<name>B8CDF0_THAPS</name>
<dbReference type="KEGG" id="tps:THAPSDRAFT_269828"/>
<dbReference type="PaxDb" id="35128-Thaps269828"/>
<dbReference type="InParanoid" id="B8CDF0"/>
<dbReference type="GeneID" id="7442009"/>
<evidence type="ECO:0000313" key="2">
    <source>
        <dbReference type="EMBL" id="EED88443.1"/>
    </source>
</evidence>
<protein>
    <submittedName>
        <fullName evidence="2">Uncharacterized protein</fullName>
    </submittedName>
</protein>
<accession>B8CDF0</accession>
<reference evidence="2 3" key="1">
    <citation type="journal article" date="2004" name="Science">
        <title>The genome of the diatom Thalassiosira pseudonana: ecology, evolution, and metabolism.</title>
        <authorList>
            <person name="Armbrust E.V."/>
            <person name="Berges J.A."/>
            <person name="Bowler C."/>
            <person name="Green B.R."/>
            <person name="Martinez D."/>
            <person name="Putnam N.H."/>
            <person name="Zhou S."/>
            <person name="Allen A.E."/>
            <person name="Apt K.E."/>
            <person name="Bechner M."/>
            <person name="Brzezinski M.A."/>
            <person name="Chaal B.K."/>
            <person name="Chiovitti A."/>
            <person name="Davis A.K."/>
            <person name="Demarest M.S."/>
            <person name="Detter J.C."/>
            <person name="Glavina T."/>
            <person name="Goodstein D."/>
            <person name="Hadi M.Z."/>
            <person name="Hellsten U."/>
            <person name="Hildebrand M."/>
            <person name="Jenkins B.D."/>
            <person name="Jurka J."/>
            <person name="Kapitonov V.V."/>
            <person name="Kroger N."/>
            <person name="Lau W.W."/>
            <person name="Lane T.W."/>
            <person name="Larimer F.W."/>
            <person name="Lippmeier J.C."/>
            <person name="Lucas S."/>
            <person name="Medina M."/>
            <person name="Montsant A."/>
            <person name="Obornik M."/>
            <person name="Parker M.S."/>
            <person name="Palenik B."/>
            <person name="Pazour G.J."/>
            <person name="Richardson P.M."/>
            <person name="Rynearson T.A."/>
            <person name="Saito M.A."/>
            <person name="Schwartz D.C."/>
            <person name="Thamatrakoln K."/>
            <person name="Valentin K."/>
            <person name="Vardi A."/>
            <person name="Wilkerson F.P."/>
            <person name="Rokhsar D.S."/>
        </authorList>
    </citation>
    <scope>NUCLEOTIDE SEQUENCE [LARGE SCALE GENOMIC DNA]</scope>
    <source>
        <strain evidence="2 3">CCMP1335</strain>
    </source>
</reference>
<dbReference type="Proteomes" id="UP000001449">
    <property type="component" value="Chromosome 15"/>
</dbReference>
<dbReference type="AlphaFoldDB" id="B8CDF0"/>
<gene>
    <name evidence="2" type="ORF">THAPSDRAFT_269828</name>
</gene>
<dbReference type="EMBL" id="CM000650">
    <property type="protein sequence ID" value="EED88443.1"/>
    <property type="molecule type" value="Genomic_DNA"/>
</dbReference>
<dbReference type="HOGENOM" id="CLU_1664272_0_0_1"/>
<dbReference type="RefSeq" id="XP_002294088.1">
    <property type="nucleotide sequence ID" value="XM_002294052.1"/>
</dbReference>
<feature type="region of interest" description="Disordered" evidence="1">
    <location>
        <begin position="131"/>
        <end position="159"/>
    </location>
</feature>
<proteinExistence type="predicted"/>
<feature type="compositionally biased region" description="Polar residues" evidence="1">
    <location>
        <begin position="131"/>
        <end position="145"/>
    </location>
</feature>
<feature type="region of interest" description="Disordered" evidence="1">
    <location>
        <begin position="95"/>
        <end position="114"/>
    </location>
</feature>
<organism evidence="2 3">
    <name type="scientific">Thalassiosira pseudonana</name>
    <name type="common">Marine diatom</name>
    <name type="synonym">Cyclotella nana</name>
    <dbReference type="NCBI Taxonomy" id="35128"/>
    <lineage>
        <taxon>Eukaryota</taxon>
        <taxon>Sar</taxon>
        <taxon>Stramenopiles</taxon>
        <taxon>Ochrophyta</taxon>
        <taxon>Bacillariophyta</taxon>
        <taxon>Coscinodiscophyceae</taxon>
        <taxon>Thalassiosirophycidae</taxon>
        <taxon>Thalassiosirales</taxon>
        <taxon>Thalassiosiraceae</taxon>
        <taxon>Thalassiosira</taxon>
    </lineage>
</organism>
<reference evidence="2 3" key="2">
    <citation type="journal article" date="2008" name="Nature">
        <title>The Phaeodactylum genome reveals the evolutionary history of diatom genomes.</title>
        <authorList>
            <person name="Bowler C."/>
            <person name="Allen A.E."/>
            <person name="Badger J.H."/>
            <person name="Grimwood J."/>
            <person name="Jabbari K."/>
            <person name="Kuo A."/>
            <person name="Maheswari U."/>
            <person name="Martens C."/>
            <person name="Maumus F."/>
            <person name="Otillar R.P."/>
            <person name="Rayko E."/>
            <person name="Salamov A."/>
            <person name="Vandepoele K."/>
            <person name="Beszteri B."/>
            <person name="Gruber A."/>
            <person name="Heijde M."/>
            <person name="Katinka M."/>
            <person name="Mock T."/>
            <person name="Valentin K."/>
            <person name="Verret F."/>
            <person name="Berges J.A."/>
            <person name="Brownlee C."/>
            <person name="Cadoret J.P."/>
            <person name="Chiovitti A."/>
            <person name="Choi C.J."/>
            <person name="Coesel S."/>
            <person name="De Martino A."/>
            <person name="Detter J.C."/>
            <person name="Durkin C."/>
            <person name="Falciatore A."/>
            <person name="Fournet J."/>
            <person name="Haruta M."/>
            <person name="Huysman M.J."/>
            <person name="Jenkins B.D."/>
            <person name="Jiroutova K."/>
            <person name="Jorgensen R.E."/>
            <person name="Joubert Y."/>
            <person name="Kaplan A."/>
            <person name="Kroger N."/>
            <person name="Kroth P.G."/>
            <person name="La Roche J."/>
            <person name="Lindquist E."/>
            <person name="Lommer M."/>
            <person name="Martin-Jezequel V."/>
            <person name="Lopez P.J."/>
            <person name="Lucas S."/>
            <person name="Mangogna M."/>
            <person name="McGinnis K."/>
            <person name="Medlin L.K."/>
            <person name="Montsant A."/>
            <person name="Oudot-Le Secq M.P."/>
            <person name="Napoli C."/>
            <person name="Obornik M."/>
            <person name="Parker M.S."/>
            <person name="Petit J.L."/>
            <person name="Porcel B.M."/>
            <person name="Poulsen N."/>
            <person name="Robison M."/>
            <person name="Rychlewski L."/>
            <person name="Rynearson T.A."/>
            <person name="Schmutz J."/>
            <person name="Shapiro H."/>
            <person name="Siaut M."/>
            <person name="Stanley M."/>
            <person name="Sussman M.R."/>
            <person name="Taylor A.R."/>
            <person name="Vardi A."/>
            <person name="von Dassow P."/>
            <person name="Vyverman W."/>
            <person name="Willis A."/>
            <person name="Wyrwicz L.S."/>
            <person name="Rokhsar D.S."/>
            <person name="Weissenbach J."/>
            <person name="Armbrust E.V."/>
            <person name="Green B.R."/>
            <person name="Van de Peer Y."/>
            <person name="Grigoriev I.V."/>
        </authorList>
    </citation>
    <scope>NUCLEOTIDE SEQUENCE [LARGE SCALE GENOMIC DNA]</scope>
    <source>
        <strain evidence="2 3">CCMP1335</strain>
    </source>
</reference>
<evidence type="ECO:0000256" key="1">
    <source>
        <dbReference type="SAM" id="MobiDB-lite"/>
    </source>
</evidence>
<evidence type="ECO:0000313" key="3">
    <source>
        <dbReference type="Proteomes" id="UP000001449"/>
    </source>
</evidence>